<dbReference type="InterPro" id="IPR015378">
    <property type="entry name" value="Transposase-like_Mu_C"/>
</dbReference>
<dbReference type="InterPro" id="IPR036397">
    <property type="entry name" value="RNaseH_sf"/>
</dbReference>
<proteinExistence type="predicted"/>
<dbReference type="AlphaFoldDB" id="A0A4R5VSN8"/>
<dbReference type="InterPro" id="IPR012337">
    <property type="entry name" value="RNaseH-like_sf"/>
</dbReference>
<dbReference type="GO" id="GO:0003676">
    <property type="term" value="F:nucleic acid binding"/>
    <property type="evidence" value="ECO:0007669"/>
    <property type="project" value="InterPro"/>
</dbReference>
<dbReference type="Pfam" id="PF09299">
    <property type="entry name" value="Mu-transpos_C"/>
    <property type="match status" value="1"/>
</dbReference>
<dbReference type="InterPro" id="IPR001584">
    <property type="entry name" value="Integrase_cat-core"/>
</dbReference>
<dbReference type="PROSITE" id="PS50994">
    <property type="entry name" value="INTEGRASE"/>
    <property type="match status" value="1"/>
</dbReference>
<organism evidence="2 3">
    <name type="scientific">Bacillus salipaludis</name>
    <dbReference type="NCBI Taxonomy" id="2547811"/>
    <lineage>
        <taxon>Bacteria</taxon>
        <taxon>Bacillati</taxon>
        <taxon>Bacillota</taxon>
        <taxon>Bacilli</taxon>
        <taxon>Bacillales</taxon>
        <taxon>Bacillaceae</taxon>
        <taxon>Bacillus</taxon>
    </lineage>
</organism>
<sequence length="680" mass="79801">MMYPPRHNRRGDNMQRVPVGRGTVFILNNRKFQIMDEIERDTFIARDVEFESVEEKFTLFQILHQLELGNLEFSIKGKSLSTEKNGVHYIDDFSMLPVDKQDEAKEKYRAIEPLLKLDVKSLNPYIKKRIEDLFKEGYQVSEATLYRWLKVYKESDGDICSLVPNTEKRGAKGSKLEKEVEMIIDRIINDNYLVREARTITTIYELVRNEINKENKERELDERMKVPSVSTVRRRILDWDAYELEKARKGSNAIRNKYKQVQYNEKPKYPLQRVEIDHTQLDIMVLDDKTLLPIGRPTITCVLDVFTGYPLGVYIGFEPASYTSVMYALRNAIMPKTLIKKEFPKIKNDWHAYGLPELLVCDNGKEFLSKHLKEACLHLGIELYYCPVKKPWYKGAIERHFRTINQELLHQTPGTTFSNVVMKGDYDPTKTATIRFRKLQEMYFKWLLDYYCINKNKGVKGVPANLWKKHFEYNPRPAVPPSMLDWGIALMKLGYGSIQSTGIRRLHLFYQGSELHVLKQKLEKAGKKNKVKYKFDPSDLSKIYVYDEFDRKYIRIHCSDLEYSEGLNEYAHRVVLRKARVEDMKVDLDALAAAKAEIIQLMKDEKDYSIKKRKQNQRFQHKGTNNVLIEESPEKSIKDLEAPKVIDEPKVIEKSKPVIVEEPKPIVDMFYVDIENDWDD</sequence>
<dbReference type="PANTHER" id="PTHR35004">
    <property type="entry name" value="TRANSPOSASE RV3428C-RELATED"/>
    <property type="match status" value="1"/>
</dbReference>
<gene>
    <name evidence="2" type="ORF">E2K98_12950</name>
</gene>
<dbReference type="Proteomes" id="UP000295132">
    <property type="component" value="Unassembled WGS sequence"/>
</dbReference>
<name>A0A4R5VSN8_9BACI</name>
<dbReference type="EMBL" id="SMYO01000005">
    <property type="protein sequence ID" value="TDK61789.1"/>
    <property type="molecule type" value="Genomic_DNA"/>
</dbReference>
<comment type="caution">
    <text evidence="2">The sequence shown here is derived from an EMBL/GenBank/DDBJ whole genome shotgun (WGS) entry which is preliminary data.</text>
</comment>
<dbReference type="Gene3D" id="3.30.420.10">
    <property type="entry name" value="Ribonuclease H-like superfamily/Ribonuclease H"/>
    <property type="match status" value="1"/>
</dbReference>
<dbReference type="GO" id="GO:0015074">
    <property type="term" value="P:DNA integration"/>
    <property type="evidence" value="ECO:0007669"/>
    <property type="project" value="InterPro"/>
</dbReference>
<evidence type="ECO:0000313" key="2">
    <source>
        <dbReference type="EMBL" id="TDK61789.1"/>
    </source>
</evidence>
<dbReference type="SUPFAM" id="SSF53098">
    <property type="entry name" value="Ribonuclease H-like"/>
    <property type="match status" value="1"/>
</dbReference>
<evidence type="ECO:0000313" key="3">
    <source>
        <dbReference type="Proteomes" id="UP000295132"/>
    </source>
</evidence>
<dbReference type="PANTHER" id="PTHR35004:SF7">
    <property type="entry name" value="INTEGRASE PROTEIN"/>
    <property type="match status" value="1"/>
</dbReference>
<feature type="domain" description="Integrase catalytic" evidence="1">
    <location>
        <begin position="266"/>
        <end position="471"/>
    </location>
</feature>
<reference evidence="2 3" key="1">
    <citation type="submission" date="2019-03" db="EMBL/GenBank/DDBJ databases">
        <title>Bacillus niacini sp. nov. a Nicotinate-Metabolizing Mesophile Isolated from Soil.</title>
        <authorList>
            <person name="Zhang G."/>
        </authorList>
    </citation>
    <scope>NUCLEOTIDE SEQUENCE [LARGE SCALE GENOMIC DNA]</scope>
    <source>
        <strain evidence="2 3">WN066</strain>
    </source>
</reference>
<accession>A0A4R5VSN8</accession>
<protein>
    <submittedName>
        <fullName evidence="2">Transposase</fullName>
    </submittedName>
</protein>
<evidence type="ECO:0000259" key="1">
    <source>
        <dbReference type="PROSITE" id="PS50994"/>
    </source>
</evidence>